<dbReference type="PANTHER" id="PTHR47495:SF2">
    <property type="entry name" value="ALDEHYDE DEHYDROGENASE"/>
    <property type="match status" value="1"/>
</dbReference>
<dbReference type="SUPFAM" id="SSF56003">
    <property type="entry name" value="Molybdenum cofactor-binding domain"/>
    <property type="match status" value="2"/>
</dbReference>
<feature type="transmembrane region" description="Helical" evidence="1">
    <location>
        <begin position="12"/>
        <end position="31"/>
    </location>
</feature>
<dbReference type="InterPro" id="IPR008274">
    <property type="entry name" value="AldOxase/xan_DH_MoCoBD1"/>
</dbReference>
<dbReference type="InterPro" id="IPR046867">
    <property type="entry name" value="AldOxase/xan_DH_MoCoBD2"/>
</dbReference>
<accession>A0ABX7FCB6</accession>
<keyword evidence="1" id="KW-0472">Membrane</keyword>
<organism evidence="3 4">
    <name type="scientific">Ponticoccus alexandrii</name>
    <dbReference type="NCBI Taxonomy" id="1943633"/>
    <lineage>
        <taxon>Bacteria</taxon>
        <taxon>Pseudomonadati</taxon>
        <taxon>Pseudomonadota</taxon>
        <taxon>Alphaproteobacteria</taxon>
        <taxon>Rhodobacterales</taxon>
        <taxon>Roseobacteraceae</taxon>
        <taxon>Ponticoccus</taxon>
    </lineage>
</organism>
<dbReference type="SMART" id="SM01008">
    <property type="entry name" value="Ald_Xan_dh_C"/>
    <property type="match status" value="1"/>
</dbReference>
<dbReference type="PANTHER" id="PTHR47495">
    <property type="entry name" value="ALDEHYDE DEHYDROGENASE"/>
    <property type="match status" value="1"/>
</dbReference>
<dbReference type="Proteomes" id="UP000596387">
    <property type="component" value="Chromosome"/>
</dbReference>
<dbReference type="InterPro" id="IPR052516">
    <property type="entry name" value="N-heterocyclic_Hydroxylase"/>
</dbReference>
<dbReference type="Gene3D" id="3.30.365.10">
    <property type="entry name" value="Aldehyde oxidase/xanthine dehydrogenase, molybdopterin binding domain"/>
    <property type="match status" value="4"/>
</dbReference>
<evidence type="ECO:0000313" key="4">
    <source>
        <dbReference type="Proteomes" id="UP000596387"/>
    </source>
</evidence>
<gene>
    <name evidence="3" type="ORF">GQA70_13360</name>
</gene>
<dbReference type="Pfam" id="PF20256">
    <property type="entry name" value="MoCoBD_2"/>
    <property type="match status" value="1"/>
</dbReference>
<dbReference type="Gene3D" id="3.90.1170.50">
    <property type="entry name" value="Aldehyde oxidase/xanthine dehydrogenase, a/b hammerhead"/>
    <property type="match status" value="1"/>
</dbReference>
<dbReference type="PIRSF" id="PIRSF036389">
    <property type="entry name" value="IOR_B"/>
    <property type="match status" value="1"/>
</dbReference>
<feature type="domain" description="Aldehyde oxidase/xanthine dehydrogenase a/b hammerhead" evidence="2">
    <location>
        <begin position="237"/>
        <end position="314"/>
    </location>
</feature>
<keyword evidence="1" id="KW-1133">Transmembrane helix</keyword>
<dbReference type="InterPro" id="IPR006311">
    <property type="entry name" value="TAT_signal"/>
</dbReference>
<dbReference type="PROSITE" id="PS51318">
    <property type="entry name" value="TAT"/>
    <property type="match status" value="1"/>
</dbReference>
<dbReference type="InterPro" id="IPR037165">
    <property type="entry name" value="AldOxase/xan_DH_Mopterin-bd_sf"/>
</dbReference>
<reference evidence="3 4" key="1">
    <citation type="submission" date="2019-12" db="EMBL/GenBank/DDBJ databases">
        <title>Complete Genome Sequence of a Quorum-Sensing Bacterium,Rhodobacteraceae bacterium C31, Isolated from a marine microalgae symbiotic bacteria.</title>
        <authorList>
            <person name="Zhang Y."/>
        </authorList>
    </citation>
    <scope>NUCLEOTIDE SEQUENCE [LARGE SCALE GENOMIC DNA]</scope>
    <source>
        <strain evidence="3 4">C31</strain>
    </source>
</reference>
<keyword evidence="1" id="KW-0812">Transmembrane</keyword>
<protein>
    <submittedName>
        <fullName evidence="3">Molybdopterin-dependent oxidoreductase</fullName>
    </submittedName>
</protein>
<proteinExistence type="predicted"/>
<dbReference type="EMBL" id="CP047166">
    <property type="protein sequence ID" value="QRF67209.1"/>
    <property type="molecule type" value="Genomic_DNA"/>
</dbReference>
<name>A0ABX7FCB6_9RHOB</name>
<evidence type="ECO:0000259" key="2">
    <source>
        <dbReference type="SMART" id="SM01008"/>
    </source>
</evidence>
<evidence type="ECO:0000256" key="1">
    <source>
        <dbReference type="SAM" id="Phobius"/>
    </source>
</evidence>
<dbReference type="InterPro" id="IPR000674">
    <property type="entry name" value="Ald_Oxase/Xan_DH_a/b"/>
</dbReference>
<sequence length="746" mass="80140">MASIGKIARRTFLIGVAAVAGGAAFGAWYVMKPAPNPLKPGAGEATLNPFVLIDGEGVTLIAPRAEMGQGTHTTWAALLAEELDLDLDQVRVIHGPPAAAYYNTAMLAEAVPSKGYDASGFQHNLGQVVAKMGKVLKMQVTGGSTAMKDGYERLRVTGAATREMLKTAAANRLGVDIETLRTERGAVITADGTAIPYTELAAEAAEVDPPSVQLRDPSDWRLLGKTQPRIDVAAKTTGTAQFGIDTRMPGMLFAAVRMAPTRAGMLRFDAFEAERMPGVEKIVDMGDGIAAIATNTWLAQRAVEAVEVEWEPSSYPETTEEMFAALDAAFDNDAPDSTHRDDGIVTLIPDGAEVVEATYRVPFLAHATMEPMNATAWFDGDKLRIWCGNQGPTFLQARCAEEAGVAEEDVEVNVTLMGGGFGRRGELDYAVLATRVAKAVPGTPVNVTWSREEDMTHDFYRPPAQARMKGAVQDGGIVMIDAQVAAPSIMGQAMDRWIGFAPGGPDVSIVDALFNQPYGLKNYRVRGWRADIAPPLGFWRSVGASFNGFFHESFMDEMAHAAGRDPLELRMDLTRDEWLPAWQVLEAVGEMSGWTGETPEGTGRGLAMVYSFGTPTAMVIEVQDQDGLIRLTNAWIAADPGVALDPGNIEAQLTGAMAYGLSAAIGEEITFAGGQVEQTNFPDYAALRMAQMPPTEVRILQNQERLNGIGEVATPPAAPALANALFDLTGKRVRDLPLKKHFDFYA</sequence>
<evidence type="ECO:0000313" key="3">
    <source>
        <dbReference type="EMBL" id="QRF67209.1"/>
    </source>
</evidence>
<dbReference type="InterPro" id="IPR012368">
    <property type="entry name" value="OxRdtase_Mopterin-bd_su_IorB"/>
</dbReference>
<dbReference type="Pfam" id="PF02738">
    <property type="entry name" value="MoCoBD_1"/>
    <property type="match status" value="1"/>
</dbReference>
<keyword evidence="4" id="KW-1185">Reference proteome</keyword>
<dbReference type="RefSeq" id="WP_023851691.1">
    <property type="nucleotide sequence ID" value="NZ_CP047166.1"/>
</dbReference>